<evidence type="ECO:0000313" key="1">
    <source>
        <dbReference type="EMBL" id="KAG6946221.1"/>
    </source>
</evidence>
<name>A0A8J5LZ54_9STRA</name>
<keyword evidence="2" id="KW-1185">Reference proteome</keyword>
<organism evidence="1 2">
    <name type="scientific">Phytophthora aleatoria</name>
    <dbReference type="NCBI Taxonomy" id="2496075"/>
    <lineage>
        <taxon>Eukaryota</taxon>
        <taxon>Sar</taxon>
        <taxon>Stramenopiles</taxon>
        <taxon>Oomycota</taxon>
        <taxon>Peronosporomycetes</taxon>
        <taxon>Peronosporales</taxon>
        <taxon>Peronosporaceae</taxon>
        <taxon>Phytophthora</taxon>
    </lineage>
</organism>
<dbReference type="EMBL" id="JAENGY010001924">
    <property type="protein sequence ID" value="KAG6946221.1"/>
    <property type="molecule type" value="Genomic_DNA"/>
</dbReference>
<gene>
    <name evidence="1" type="ORF">JG688_00016161</name>
</gene>
<proteinExistence type="predicted"/>
<reference evidence="1" key="1">
    <citation type="submission" date="2021-01" db="EMBL/GenBank/DDBJ databases">
        <title>Phytophthora aleatoria, a newly-described species from Pinus radiata is distinct from Phytophthora cactorum isolates based on comparative genomics.</title>
        <authorList>
            <person name="Mcdougal R."/>
            <person name="Panda P."/>
            <person name="Williams N."/>
            <person name="Studholme D.J."/>
        </authorList>
    </citation>
    <scope>NUCLEOTIDE SEQUENCE</scope>
    <source>
        <strain evidence="1">NZFS 4037</strain>
    </source>
</reference>
<evidence type="ECO:0000313" key="2">
    <source>
        <dbReference type="Proteomes" id="UP000709295"/>
    </source>
</evidence>
<sequence length="131" mass="14665">MSSLGMREYQETLRALNSVAELFKHRQFHEFDRLFEGSQSGELRVEGVELPTEPDQLPTEPDQLPTDTCSTAIGNSDENGAVVSSSIVQSIPPPTWIRLKTGIISKLPALFGRAVVQSKRHPRRKPRKIVK</sequence>
<protein>
    <submittedName>
        <fullName evidence="1">Uncharacterized protein</fullName>
    </submittedName>
</protein>
<dbReference type="Proteomes" id="UP000709295">
    <property type="component" value="Unassembled WGS sequence"/>
</dbReference>
<comment type="caution">
    <text evidence="1">The sequence shown here is derived from an EMBL/GenBank/DDBJ whole genome shotgun (WGS) entry which is preliminary data.</text>
</comment>
<dbReference type="AlphaFoldDB" id="A0A8J5LZ54"/>
<accession>A0A8J5LZ54</accession>